<dbReference type="InterPro" id="IPR003594">
    <property type="entry name" value="HATPase_dom"/>
</dbReference>
<feature type="compositionally biased region" description="Basic and acidic residues" evidence="7">
    <location>
        <begin position="1151"/>
        <end position="1160"/>
    </location>
</feature>
<evidence type="ECO:0000256" key="7">
    <source>
        <dbReference type="SAM" id="MobiDB-lite"/>
    </source>
</evidence>
<evidence type="ECO:0000256" key="6">
    <source>
        <dbReference type="SAM" id="Coils"/>
    </source>
</evidence>
<evidence type="ECO:0000256" key="8">
    <source>
        <dbReference type="SAM" id="Phobius"/>
    </source>
</evidence>
<dbReference type="CDD" id="cd17546">
    <property type="entry name" value="REC_hyHK_CKI1_RcsC-like"/>
    <property type="match status" value="1"/>
</dbReference>
<feature type="coiled-coil region" evidence="6">
    <location>
        <begin position="53"/>
        <end position="80"/>
    </location>
</feature>
<dbReference type="PANTHER" id="PTHR43047">
    <property type="entry name" value="TWO-COMPONENT HISTIDINE PROTEIN KINASE"/>
    <property type="match status" value="1"/>
</dbReference>
<feature type="compositionally biased region" description="Polar residues" evidence="7">
    <location>
        <begin position="225"/>
        <end position="238"/>
    </location>
</feature>
<evidence type="ECO:0000259" key="9">
    <source>
        <dbReference type="PROSITE" id="PS50109"/>
    </source>
</evidence>
<sequence>MNISTHHHTHQRTSGVNLVSASITSHGNSSIIHNSHSMRPSLGDPNKIADIQLKHKELRRIRRENQMQQMQEQNKQENQEIISILYKKKRVIFAIKCQQRLQVALLMMCLPLSFQILISIVTFDIESFWTVIGCVFFLGALYIQKSGLFDPIKMHLNSLAADYKQDKMCILNGMVIKDKRDSSSQGGGLEEEFSFQIINSQDRQSMNQCELSDKSAVPGGGGITSAATAPQSLSNNQHESPKAHAFRRPFLKMLGGKSSTSRDLFNLPQMRLPQFTAQGQASRRIAISKIPEEQSFSVQQQMKETQQTSDILKIFQINNIVDLNGIIQITSLLFISKIGILQNVGENEIGQVTNPLKPLILPLFTIAVYFMANRTLLSYQAQVFVHLLFIIMFSDLSGFQLFTCNHASDNPSSNYDYAVSPPNYYMRFDFRFSIFECLISMWIFFYNLFSVICSFLIMNQEISKRYEVYRKKMEILFKANKYERIVQNVRNGYGILNQSVIHFCNEQFCQTLGAKTTAQAIHLLKQIYRKSRLQALQTQNTSNGNQSLHQLSEKNIANQRTVSVMEDILNFLKNRPSVEAEEDIEYQFERLDAKSNQKFIRFFQFSFQLIRWDGQQNILLSVKEITQDKKMLEQQLVNKLRNMMFKSFTHEIKTPLNGVIQSMDLTQSLLKDIVYKKKMRNQHSKEFDNILILMSQISSGVYILQNNLNDLIDYQQIETGNLKINTRPFNLKDCFDHILAIVKPQLSNPQVKLNAIFDSTLPKMMENDQDRLVRIVTNMLLNAQKFTQKGVIKFHIKCIPNKKLAKDGAEKKNGPPCYVRFEIADTGLGIPEEKLPYIFNLFESDLMAFHNMSQGNQQKSAKVGLPICQHLCQKMGGQIKVHAIKDKGSKFWFILPITPLGQKQQGADVSLGTGENSQLVGEGTLKNSRVTEAVASGHLEHSGHNRGHFDGHDESYESKDLELEDIYESDQEGAQQRGIPANLAMTSHQMNENIILSFFPAHAKDSQLGGLDEETKNIDFFDMTYKVSQNNRGSLGESQAQNGKFLVPTFQDQRLLLNQQLGEVKEESKEFQMTPRGLGVPNADTQNIESINQYANKASNVMSINDPAVIKRESDLRPSAASQFNNIFTKSSHNHKNSNEAKLTPRGQKRAVSEDHKEIPSRNWDSPKGNGTDSKQDRDLKVPSNVHYDLKTYQDKGQYIKGRLDGGGVRYDRTKSNFKLMKNTNINETYLKNSDFAEGGNSGISNNPTTKPNSKFGGFNSLAMSIDVCNCAQILIVDDIDMNRYILRQIFFSKFGIQSDEAINGREAVDIIRARAYQECCSSYKIIIMDFEMPIMNGIEASRKIKKYQSQGLVDKNTYIVAYTAYTDEESACKMAGMDYFLPKPASITAIQSVLQDIDDKLALLNEENTPLTMDQPGQTNENRLFTPLEDQSQSPRVGIEDSNNAPESKIPQHEEGDVNGLHHQTLFEGGLQQSFAPDQQKFKQEQSKIISDSEMFAQNHSASQQAYNKAKICSQGEQPYHQNMISGGGLITFFPGERF</sequence>
<comment type="catalytic activity">
    <reaction evidence="1">
        <text>ATP + protein L-histidine = ADP + protein N-phospho-L-histidine.</text>
        <dbReference type="EC" id="2.7.13.3"/>
    </reaction>
</comment>
<dbReference type="GO" id="GO:0000155">
    <property type="term" value="F:phosphorelay sensor kinase activity"/>
    <property type="evidence" value="ECO:0007669"/>
    <property type="project" value="InterPro"/>
</dbReference>
<feature type="modified residue" description="4-aspartylphosphate" evidence="5">
    <location>
        <position position="1330"/>
    </location>
</feature>
<dbReference type="InterPro" id="IPR005467">
    <property type="entry name" value="His_kinase_dom"/>
</dbReference>
<feature type="domain" description="Response regulatory" evidence="10">
    <location>
        <begin position="1273"/>
        <end position="1399"/>
    </location>
</feature>
<dbReference type="PROSITE" id="PS50109">
    <property type="entry name" value="HIS_KIN"/>
    <property type="match status" value="1"/>
</dbReference>
<dbReference type="PRINTS" id="PR00344">
    <property type="entry name" value="BCTRLSENSOR"/>
</dbReference>
<feature type="transmembrane region" description="Helical" evidence="8">
    <location>
        <begin position="432"/>
        <end position="457"/>
    </location>
</feature>
<dbReference type="InterPro" id="IPR011006">
    <property type="entry name" value="CheY-like_superfamily"/>
</dbReference>
<dbReference type="EMBL" id="RRYP01000722">
    <property type="protein sequence ID" value="TNV86947.1"/>
    <property type="molecule type" value="Genomic_DNA"/>
</dbReference>
<dbReference type="PROSITE" id="PS50110">
    <property type="entry name" value="RESPONSE_REGULATORY"/>
    <property type="match status" value="1"/>
</dbReference>
<feature type="compositionally biased region" description="Polar residues" evidence="7">
    <location>
        <begin position="1409"/>
        <end position="1447"/>
    </location>
</feature>
<proteinExistence type="predicted"/>
<comment type="caution">
    <text evidence="11">The sequence shown here is derived from an EMBL/GenBank/DDBJ whole genome shotgun (WGS) entry which is preliminary data.</text>
</comment>
<dbReference type="InterPro" id="IPR004358">
    <property type="entry name" value="Sig_transdc_His_kin-like_C"/>
</dbReference>
<feature type="region of interest" description="Disordered" evidence="7">
    <location>
        <begin position="1409"/>
        <end position="1457"/>
    </location>
</feature>
<dbReference type="Gene3D" id="3.30.565.10">
    <property type="entry name" value="Histidine kinase-like ATPase, C-terminal domain"/>
    <property type="match status" value="1"/>
</dbReference>
<keyword evidence="4" id="KW-0418">Kinase</keyword>
<dbReference type="Proteomes" id="UP000785679">
    <property type="component" value="Unassembled WGS sequence"/>
</dbReference>
<feature type="transmembrane region" description="Helical" evidence="8">
    <location>
        <begin position="103"/>
        <end position="121"/>
    </location>
</feature>
<evidence type="ECO:0000256" key="4">
    <source>
        <dbReference type="ARBA" id="ARBA00022777"/>
    </source>
</evidence>
<dbReference type="Pfam" id="PF02518">
    <property type="entry name" value="HATPase_c"/>
    <property type="match status" value="1"/>
</dbReference>
<dbReference type="InterPro" id="IPR036097">
    <property type="entry name" value="HisK_dim/P_sf"/>
</dbReference>
<organism evidence="11 12">
    <name type="scientific">Halteria grandinella</name>
    <dbReference type="NCBI Taxonomy" id="5974"/>
    <lineage>
        <taxon>Eukaryota</taxon>
        <taxon>Sar</taxon>
        <taxon>Alveolata</taxon>
        <taxon>Ciliophora</taxon>
        <taxon>Intramacronucleata</taxon>
        <taxon>Spirotrichea</taxon>
        <taxon>Stichotrichia</taxon>
        <taxon>Sporadotrichida</taxon>
        <taxon>Halteriidae</taxon>
        <taxon>Halteria</taxon>
    </lineage>
</organism>
<name>A0A8J8P2R0_HALGN</name>
<evidence type="ECO:0000256" key="2">
    <source>
        <dbReference type="ARBA" id="ARBA00012438"/>
    </source>
</evidence>
<dbReference type="InterPro" id="IPR036890">
    <property type="entry name" value="HATPase_C_sf"/>
</dbReference>
<dbReference type="OrthoDB" id="60033at2759"/>
<accession>A0A8J8P2R0</accession>
<keyword evidence="8" id="KW-0472">Membrane</keyword>
<dbReference type="InterPro" id="IPR001789">
    <property type="entry name" value="Sig_transdc_resp-reg_receiver"/>
</dbReference>
<dbReference type="EC" id="2.7.13.3" evidence="2"/>
<dbReference type="SUPFAM" id="SSF55874">
    <property type="entry name" value="ATPase domain of HSP90 chaperone/DNA topoisomerase II/histidine kinase"/>
    <property type="match status" value="1"/>
</dbReference>
<dbReference type="SMART" id="SM00387">
    <property type="entry name" value="HATPase_c"/>
    <property type="match status" value="1"/>
</dbReference>
<keyword evidence="6" id="KW-0175">Coiled coil</keyword>
<dbReference type="Gene3D" id="3.40.50.2300">
    <property type="match status" value="1"/>
</dbReference>
<feature type="region of interest" description="Disordered" evidence="7">
    <location>
        <begin position="1127"/>
        <end position="1182"/>
    </location>
</feature>
<feature type="domain" description="Histidine kinase" evidence="9">
    <location>
        <begin position="647"/>
        <end position="899"/>
    </location>
</feature>
<keyword evidence="8" id="KW-0812">Transmembrane</keyword>
<dbReference type="Pfam" id="PF00072">
    <property type="entry name" value="Response_reg"/>
    <property type="match status" value="1"/>
</dbReference>
<evidence type="ECO:0000256" key="3">
    <source>
        <dbReference type="ARBA" id="ARBA00022679"/>
    </source>
</evidence>
<evidence type="ECO:0000313" key="11">
    <source>
        <dbReference type="EMBL" id="TNV86947.1"/>
    </source>
</evidence>
<keyword evidence="5" id="KW-0597">Phosphoprotein</keyword>
<dbReference type="Gene3D" id="1.10.287.130">
    <property type="match status" value="1"/>
</dbReference>
<evidence type="ECO:0000259" key="10">
    <source>
        <dbReference type="PROSITE" id="PS50110"/>
    </source>
</evidence>
<dbReference type="SUPFAM" id="SSF47384">
    <property type="entry name" value="Homodimeric domain of signal transducing histidine kinase"/>
    <property type="match status" value="1"/>
</dbReference>
<evidence type="ECO:0000256" key="5">
    <source>
        <dbReference type="PROSITE-ProRule" id="PRU00169"/>
    </source>
</evidence>
<gene>
    <name evidence="11" type="ORF">FGO68_gene10164</name>
</gene>
<evidence type="ECO:0000256" key="1">
    <source>
        <dbReference type="ARBA" id="ARBA00000085"/>
    </source>
</evidence>
<reference evidence="11" key="1">
    <citation type="submission" date="2019-06" db="EMBL/GenBank/DDBJ databases">
        <authorList>
            <person name="Zheng W."/>
        </authorList>
    </citation>
    <scope>NUCLEOTIDE SEQUENCE</scope>
    <source>
        <strain evidence="11">QDHG01</strain>
    </source>
</reference>
<feature type="region of interest" description="Disordered" evidence="7">
    <location>
        <begin position="212"/>
        <end position="242"/>
    </location>
</feature>
<keyword evidence="8" id="KW-1133">Transmembrane helix</keyword>
<keyword evidence="3" id="KW-0808">Transferase</keyword>
<protein>
    <recommendedName>
        <fullName evidence="2">histidine kinase</fullName>
        <ecNumber evidence="2">2.7.13.3</ecNumber>
    </recommendedName>
</protein>
<feature type="transmembrane region" description="Helical" evidence="8">
    <location>
        <begin position="127"/>
        <end position="144"/>
    </location>
</feature>
<dbReference type="SMART" id="SM00448">
    <property type="entry name" value="REC"/>
    <property type="match status" value="1"/>
</dbReference>
<keyword evidence="12" id="KW-1185">Reference proteome</keyword>
<dbReference type="SUPFAM" id="SSF52172">
    <property type="entry name" value="CheY-like"/>
    <property type="match status" value="1"/>
</dbReference>
<evidence type="ECO:0000313" key="12">
    <source>
        <dbReference type="Proteomes" id="UP000785679"/>
    </source>
</evidence>